<evidence type="ECO:0000256" key="3">
    <source>
        <dbReference type="ARBA" id="ARBA00022617"/>
    </source>
</evidence>
<keyword evidence="12" id="KW-1185">Reference proteome</keyword>
<dbReference type="GO" id="GO:0004497">
    <property type="term" value="F:monooxygenase activity"/>
    <property type="evidence" value="ECO:0007669"/>
    <property type="project" value="UniProtKB-KW"/>
</dbReference>
<dbReference type="InterPro" id="IPR050665">
    <property type="entry name" value="Cytochrome_P450_Monooxygen"/>
</dbReference>
<keyword evidence="3" id="KW-0349">Heme</keyword>
<dbReference type="GO" id="GO:0016705">
    <property type="term" value="F:oxidoreductase activity, acting on paired donors, with incorporation or reduction of molecular oxygen"/>
    <property type="evidence" value="ECO:0007669"/>
    <property type="project" value="InterPro"/>
</dbReference>
<gene>
    <name evidence="11" type="ORF">TELCIR_11826</name>
</gene>
<keyword evidence="8" id="KW-0408">Iron</keyword>
<dbReference type="Proteomes" id="UP000230423">
    <property type="component" value="Unassembled WGS sequence"/>
</dbReference>
<keyword evidence="9" id="KW-0503">Monooxygenase</keyword>
<keyword evidence="6" id="KW-1133">Transmembrane helix</keyword>
<keyword evidence="5" id="KW-0479">Metal-binding</keyword>
<proteinExistence type="inferred from homology"/>
<keyword evidence="7" id="KW-0560">Oxidoreductase</keyword>
<evidence type="ECO:0008006" key="13">
    <source>
        <dbReference type="Google" id="ProtNLM"/>
    </source>
</evidence>
<evidence type="ECO:0000256" key="5">
    <source>
        <dbReference type="ARBA" id="ARBA00022723"/>
    </source>
</evidence>
<evidence type="ECO:0000313" key="12">
    <source>
        <dbReference type="Proteomes" id="UP000230423"/>
    </source>
</evidence>
<evidence type="ECO:0000256" key="2">
    <source>
        <dbReference type="ARBA" id="ARBA00010617"/>
    </source>
</evidence>
<dbReference type="AlphaFoldDB" id="A0A2G9U8E2"/>
<dbReference type="EMBL" id="KZ348251">
    <property type="protein sequence ID" value="PIO66458.1"/>
    <property type="molecule type" value="Genomic_DNA"/>
</dbReference>
<evidence type="ECO:0000256" key="1">
    <source>
        <dbReference type="ARBA" id="ARBA00004370"/>
    </source>
</evidence>
<dbReference type="GO" id="GO:0020037">
    <property type="term" value="F:heme binding"/>
    <property type="evidence" value="ECO:0007669"/>
    <property type="project" value="InterPro"/>
</dbReference>
<sequence>MVITVRIRRGSMNCIERWASAAWPSSTLRGMRLALMEEKLVLAHLLQRYDIVATDDTETYGKVYGIQEGLQRTLVVSDVEMINIIAGNVNKDSRVHIFEAQGVRWKRLRAIAGPAFSSASLKKVRPTVESSVLALMGFFEKEADKNAFDIFPKLYMIPFLGQSKTPTIYKLIYKTIDERIEKRANSTTEYVQPQEPTDFIDLFLDARAEEDFNNDAEFSKSGVQTISNETIANMKYLDSVMKESLRMYPLAQIANARCCMKATTLGGIPIEEGEFVVADTMSLHYDKEIWGNDADIFRPER</sequence>
<dbReference type="Pfam" id="PF00067">
    <property type="entry name" value="p450"/>
    <property type="match status" value="1"/>
</dbReference>
<evidence type="ECO:0000256" key="9">
    <source>
        <dbReference type="ARBA" id="ARBA00023033"/>
    </source>
</evidence>
<dbReference type="Gene3D" id="1.10.630.10">
    <property type="entry name" value="Cytochrome P450"/>
    <property type="match status" value="3"/>
</dbReference>
<keyword evidence="4" id="KW-0812">Transmembrane</keyword>
<dbReference type="GO" id="GO:0005506">
    <property type="term" value="F:iron ion binding"/>
    <property type="evidence" value="ECO:0007669"/>
    <property type="project" value="InterPro"/>
</dbReference>
<comment type="similarity">
    <text evidence="2">Belongs to the cytochrome P450 family.</text>
</comment>
<comment type="subcellular location">
    <subcellularLocation>
        <location evidence="1">Membrane</location>
    </subcellularLocation>
</comment>
<evidence type="ECO:0000256" key="4">
    <source>
        <dbReference type="ARBA" id="ARBA00022692"/>
    </source>
</evidence>
<dbReference type="SUPFAM" id="SSF48264">
    <property type="entry name" value="Cytochrome P450"/>
    <property type="match status" value="2"/>
</dbReference>
<dbReference type="GO" id="GO:0016020">
    <property type="term" value="C:membrane"/>
    <property type="evidence" value="ECO:0007669"/>
    <property type="project" value="UniProtKB-SubCell"/>
</dbReference>
<name>A0A2G9U8E2_TELCI</name>
<dbReference type="OrthoDB" id="2789670at2759"/>
<organism evidence="11 12">
    <name type="scientific">Teladorsagia circumcincta</name>
    <name type="common">Brown stomach worm</name>
    <name type="synonym">Ostertagia circumcincta</name>
    <dbReference type="NCBI Taxonomy" id="45464"/>
    <lineage>
        <taxon>Eukaryota</taxon>
        <taxon>Metazoa</taxon>
        <taxon>Ecdysozoa</taxon>
        <taxon>Nematoda</taxon>
        <taxon>Chromadorea</taxon>
        <taxon>Rhabditida</taxon>
        <taxon>Rhabditina</taxon>
        <taxon>Rhabditomorpha</taxon>
        <taxon>Strongyloidea</taxon>
        <taxon>Trichostrongylidae</taxon>
        <taxon>Teladorsagia</taxon>
    </lineage>
</organism>
<evidence type="ECO:0000256" key="7">
    <source>
        <dbReference type="ARBA" id="ARBA00023002"/>
    </source>
</evidence>
<evidence type="ECO:0000313" key="11">
    <source>
        <dbReference type="EMBL" id="PIO66458.1"/>
    </source>
</evidence>
<reference evidence="11 12" key="1">
    <citation type="submission" date="2015-09" db="EMBL/GenBank/DDBJ databases">
        <title>Draft genome of the parasitic nematode Teladorsagia circumcincta isolate WARC Sus (inbred).</title>
        <authorList>
            <person name="Mitreva M."/>
        </authorList>
    </citation>
    <scope>NUCLEOTIDE SEQUENCE [LARGE SCALE GENOMIC DNA]</scope>
    <source>
        <strain evidence="11 12">S</strain>
    </source>
</reference>
<dbReference type="PANTHER" id="PTHR24282">
    <property type="entry name" value="CYTOCHROME P450 FAMILY MEMBER"/>
    <property type="match status" value="1"/>
</dbReference>
<dbReference type="PANTHER" id="PTHR24282:SF211">
    <property type="entry name" value="CYTOCHROME P450-RELATED"/>
    <property type="match status" value="1"/>
</dbReference>
<keyword evidence="10" id="KW-0472">Membrane</keyword>
<evidence type="ECO:0000256" key="8">
    <source>
        <dbReference type="ARBA" id="ARBA00023004"/>
    </source>
</evidence>
<evidence type="ECO:0000256" key="6">
    <source>
        <dbReference type="ARBA" id="ARBA00022989"/>
    </source>
</evidence>
<accession>A0A2G9U8E2</accession>
<evidence type="ECO:0000256" key="10">
    <source>
        <dbReference type="ARBA" id="ARBA00023136"/>
    </source>
</evidence>
<dbReference type="InterPro" id="IPR036396">
    <property type="entry name" value="Cyt_P450_sf"/>
</dbReference>
<protein>
    <recommendedName>
        <fullName evidence="13">Unspecific monooxygenase</fullName>
    </recommendedName>
</protein>
<dbReference type="InterPro" id="IPR001128">
    <property type="entry name" value="Cyt_P450"/>
</dbReference>